<organism evidence="1">
    <name type="scientific">Anguilla anguilla</name>
    <name type="common">European freshwater eel</name>
    <name type="synonym">Muraena anguilla</name>
    <dbReference type="NCBI Taxonomy" id="7936"/>
    <lineage>
        <taxon>Eukaryota</taxon>
        <taxon>Metazoa</taxon>
        <taxon>Chordata</taxon>
        <taxon>Craniata</taxon>
        <taxon>Vertebrata</taxon>
        <taxon>Euteleostomi</taxon>
        <taxon>Actinopterygii</taxon>
        <taxon>Neopterygii</taxon>
        <taxon>Teleostei</taxon>
        <taxon>Anguilliformes</taxon>
        <taxon>Anguillidae</taxon>
        <taxon>Anguilla</taxon>
    </lineage>
</organism>
<proteinExistence type="predicted"/>
<sequence>MVMIKMLNIPFSCLDSIENILRLQPSF</sequence>
<dbReference type="AlphaFoldDB" id="A0A0E9PZS8"/>
<reference evidence="1" key="2">
    <citation type="journal article" date="2015" name="Fish Shellfish Immunol.">
        <title>Early steps in the European eel (Anguilla anguilla)-Vibrio vulnificus interaction in the gills: Role of the RtxA13 toxin.</title>
        <authorList>
            <person name="Callol A."/>
            <person name="Pajuelo D."/>
            <person name="Ebbesson L."/>
            <person name="Teles M."/>
            <person name="MacKenzie S."/>
            <person name="Amaro C."/>
        </authorList>
    </citation>
    <scope>NUCLEOTIDE SEQUENCE</scope>
</reference>
<name>A0A0E9PZS8_ANGAN</name>
<dbReference type="EMBL" id="GBXM01098820">
    <property type="protein sequence ID" value="JAH09757.1"/>
    <property type="molecule type" value="Transcribed_RNA"/>
</dbReference>
<reference evidence="1" key="1">
    <citation type="submission" date="2014-11" db="EMBL/GenBank/DDBJ databases">
        <authorList>
            <person name="Amaro Gonzalez C."/>
        </authorList>
    </citation>
    <scope>NUCLEOTIDE SEQUENCE</scope>
</reference>
<accession>A0A0E9PZS8</accession>
<protein>
    <submittedName>
        <fullName evidence="1">Uncharacterized protein</fullName>
    </submittedName>
</protein>
<evidence type="ECO:0000313" key="1">
    <source>
        <dbReference type="EMBL" id="JAH09757.1"/>
    </source>
</evidence>